<keyword evidence="2" id="KW-0560">Oxidoreductase</keyword>
<reference evidence="2" key="4">
    <citation type="submission" date="2016-09" db="EMBL/GenBank/DDBJ databases">
        <authorList>
            <person name="Pfeiffer F."/>
        </authorList>
    </citation>
    <scope>NUCLEOTIDE SEQUENCE</scope>
    <source>
        <strain evidence="2">ATCC 43099</strain>
        <plasmid evidence="2">pNMAG01</plasmid>
    </source>
</reference>
<proteinExistence type="predicted"/>
<reference evidence="2 4" key="2">
    <citation type="journal article" date="2012" name="BMC Genomics">
        <title>A comparative genomics perspective on the genetic content of the alkaliphilic haloarchaeon Natrialba magadii ATCC 43099T.</title>
        <authorList>
            <person name="Siddaramappa S."/>
            <person name="Challacombe J.F."/>
            <person name="Decastro R.E."/>
            <person name="Pfeiffer F."/>
            <person name="Sastre D.E."/>
            <person name="Gimenez M.I."/>
            <person name="Paggi R.A."/>
            <person name="Detter J.C."/>
            <person name="Davenport K.W."/>
            <person name="Goodwin L.A."/>
            <person name="Kyrpides N."/>
            <person name="Tapia R."/>
            <person name="Pitluck S."/>
            <person name="Lucas S."/>
            <person name="Woyke T."/>
            <person name="Maupin-Furlow J.A."/>
        </authorList>
    </citation>
    <scope>NUCLEOTIDE SEQUENCE [LARGE SCALE GENOMIC DNA]</scope>
    <source>
        <strain evidence="2">ATCC 43099</strain>
        <strain evidence="4">ATCC 43099 / DSM 3394 / CCM 3739 / CIP 104546 / IAM 13178 / JCM 8861 / NBRC 102185 / NCIMB 2190 / MS3</strain>
    </source>
</reference>
<evidence type="ECO:0000313" key="5">
    <source>
        <dbReference type="Proteomes" id="UP000011543"/>
    </source>
</evidence>
<keyword evidence="1" id="KW-0472">Membrane</keyword>
<dbReference type="Proteomes" id="UP000011543">
    <property type="component" value="Unassembled WGS sequence"/>
</dbReference>
<evidence type="ECO:0000313" key="2">
    <source>
        <dbReference type="EMBL" id="ADD07342.1"/>
    </source>
</evidence>
<dbReference type="PATRIC" id="fig|547559.17.peg.708"/>
<organism evidence="2 4">
    <name type="scientific">Natrialba magadii (strain ATCC 43099 / DSM 3394 / CCM 3739 / CIP 104546 / IAM 13178 / JCM 8861 / NBRC 102185 / NCIMB 2190 / MS3)</name>
    <name type="common">Natronobacterium magadii</name>
    <dbReference type="NCBI Taxonomy" id="547559"/>
    <lineage>
        <taxon>Archaea</taxon>
        <taxon>Methanobacteriati</taxon>
        <taxon>Methanobacteriota</taxon>
        <taxon>Stenosarchaea group</taxon>
        <taxon>Halobacteria</taxon>
        <taxon>Halobacteriales</taxon>
        <taxon>Natrialbaceae</taxon>
        <taxon>Natrialba</taxon>
    </lineage>
</organism>
<protein>
    <submittedName>
        <fullName evidence="2">Ba3-type terminal oxidase subunit CbaD</fullName>
        <ecNumber evidence="2">1.9.3.-</ecNumber>
    </submittedName>
    <submittedName>
        <fullName evidence="3">Halocyanin HcpB</fullName>
    </submittedName>
</protein>
<evidence type="ECO:0000256" key="1">
    <source>
        <dbReference type="SAM" id="Phobius"/>
    </source>
</evidence>
<evidence type="ECO:0000313" key="4">
    <source>
        <dbReference type="Proteomes" id="UP000001879"/>
    </source>
</evidence>
<dbReference type="HOGENOM" id="CLU_199470_0_0_2"/>
<dbReference type="OrthoDB" id="194564at2157"/>
<feature type="transmembrane region" description="Helical" evidence="1">
    <location>
        <begin position="20"/>
        <end position="40"/>
    </location>
</feature>
<keyword evidence="4" id="KW-1185">Reference proteome</keyword>
<dbReference type="KEGG" id="nmg:Nmag_3801"/>
<keyword evidence="1" id="KW-1133">Transmembrane helix</keyword>
<dbReference type="RefSeq" id="WP_004214291.1">
    <property type="nucleotide sequence ID" value="NC_013923.1"/>
</dbReference>
<accession>D3T183</accession>
<keyword evidence="2" id="KW-0614">Plasmid</keyword>
<dbReference type="GeneID" id="8826671"/>
<dbReference type="EMBL" id="CP001933">
    <property type="protein sequence ID" value="ADD07342.1"/>
    <property type="molecule type" value="Genomic_DNA"/>
</dbReference>
<name>D3T183_NATMM</name>
<gene>
    <name evidence="2" type="primary">cbaD2</name>
    <name evidence="2" type="ordered locus">Nmag_3801</name>
    <name evidence="3" type="ORF">C500_03704</name>
</gene>
<dbReference type="EC" id="1.9.3.-" evidence="2"/>
<dbReference type="Proteomes" id="UP000001879">
    <property type="component" value="Plasmid pNMAG01"/>
</dbReference>
<geneLocation type="plasmid" evidence="2 4">
    <name>pNMAG01</name>
</geneLocation>
<dbReference type="AlphaFoldDB" id="D3T183"/>
<reference evidence="3 5" key="3">
    <citation type="journal article" date="2014" name="PLoS Genet.">
        <title>Phylogenetically driven sequencing of extremely halophilic archaea reveals strategies for static and dynamic osmo-response.</title>
        <authorList>
            <person name="Becker E.A."/>
            <person name="Seitzer P.M."/>
            <person name="Tritt A."/>
            <person name="Larsen D."/>
            <person name="Krusor M."/>
            <person name="Yao A.I."/>
            <person name="Wu D."/>
            <person name="Madern D."/>
            <person name="Eisen J.A."/>
            <person name="Darling A.E."/>
            <person name="Facciotti M.T."/>
        </authorList>
    </citation>
    <scope>NUCLEOTIDE SEQUENCE [LARGE SCALE GENOMIC DNA]</scope>
    <source>
        <strain evidence="5">ATCC 43099 / DSM 3394 / CCM 3739 / CIP 104546 / IAM 13178 / JCM 8861 / NBRC 102185 / NCIMB 2190 / MS3</strain>
        <strain evidence="3">MS-3</strain>
    </source>
</reference>
<sequence>MDDAPARKISHDEFDPYGTLALIVLYFIILILMWAFTYFVEFVGNAPTPMIVL</sequence>
<evidence type="ECO:0000313" key="3">
    <source>
        <dbReference type="EMBL" id="ELY32598.1"/>
    </source>
</evidence>
<reference evidence="4" key="1">
    <citation type="submission" date="2010-02" db="EMBL/GenBank/DDBJ databases">
        <title>Complete sequence of plasmid 1 of Natrialba magadii ATCC 43099.</title>
        <authorList>
            <consortium name="US DOE Joint Genome Institute"/>
            <person name="Lucas S."/>
            <person name="Copeland A."/>
            <person name="Lapidus A."/>
            <person name="Cheng J.-F."/>
            <person name="Bruce D."/>
            <person name="Goodwin L."/>
            <person name="Pitluck S."/>
            <person name="Davenport K."/>
            <person name="Saunders E."/>
            <person name="Detter J.C."/>
            <person name="Han C."/>
            <person name="Tapia R."/>
            <person name="Land M."/>
            <person name="Hauser L."/>
            <person name="Kyrpides N."/>
            <person name="Mikhailova N."/>
            <person name="De Castro R.E."/>
            <person name="Maupin-Furlow J.A."/>
            <person name="Woyke T."/>
        </authorList>
    </citation>
    <scope>NUCLEOTIDE SEQUENCE [LARGE SCALE GENOMIC DNA]</scope>
    <source>
        <strain evidence="4">ATCC 43099 / DSM 3394 / CCM 3739 / CIP 104546 / IAM 13178 / JCM 8861 / NBRC 102185 / NCIMB 2190 / MS3</strain>
        <plasmid evidence="4">pNMAG01</plasmid>
    </source>
</reference>
<dbReference type="GO" id="GO:0016491">
    <property type="term" value="F:oxidoreductase activity"/>
    <property type="evidence" value="ECO:0007669"/>
    <property type="project" value="UniProtKB-KW"/>
</dbReference>
<keyword evidence="1" id="KW-0812">Transmembrane</keyword>
<dbReference type="EMBL" id="AOHS01000014">
    <property type="protein sequence ID" value="ELY32598.1"/>
    <property type="molecule type" value="Genomic_DNA"/>
</dbReference>